<organism evidence="6 7">
    <name type="scientific">Amycolatopsis pigmentata</name>
    <dbReference type="NCBI Taxonomy" id="450801"/>
    <lineage>
        <taxon>Bacteria</taxon>
        <taxon>Bacillati</taxon>
        <taxon>Actinomycetota</taxon>
        <taxon>Actinomycetes</taxon>
        <taxon>Pseudonocardiales</taxon>
        <taxon>Pseudonocardiaceae</taxon>
        <taxon>Amycolatopsis</taxon>
    </lineage>
</organism>
<name>A0ABW5FM24_9PSEU</name>
<dbReference type="InterPro" id="IPR054156">
    <property type="entry name" value="YxaF_TetR_C"/>
</dbReference>
<keyword evidence="3" id="KW-0804">Transcription</keyword>
<sequence length="195" mass="21027">MARTEWSPRERIVYSAAQLIRTQGVSATGLREIVAHAKAPRGSLQHYFPGGKDQLVREALAWSSRFAAGRIAYFMSTLEPPTPSGLFAAMVDQWRQEFTTRGFARGCPLVAAVTDTAAASDDLREVASSCFRDWQSPLREALTTMGVRAARADSLALLMLSALEGAIVIARAHRDVAPLDSVATELAPLLEGAVA</sequence>
<evidence type="ECO:0000256" key="3">
    <source>
        <dbReference type="ARBA" id="ARBA00023163"/>
    </source>
</evidence>
<keyword evidence="2" id="KW-0238">DNA-binding</keyword>
<dbReference type="PANTHER" id="PTHR47506">
    <property type="entry name" value="TRANSCRIPTIONAL REGULATORY PROTEIN"/>
    <property type="match status" value="1"/>
</dbReference>
<proteinExistence type="predicted"/>
<dbReference type="EMBL" id="JBHUKR010000004">
    <property type="protein sequence ID" value="MFD2415240.1"/>
    <property type="molecule type" value="Genomic_DNA"/>
</dbReference>
<gene>
    <name evidence="6" type="ORF">ACFSXZ_02745</name>
</gene>
<dbReference type="InterPro" id="IPR001647">
    <property type="entry name" value="HTH_TetR"/>
</dbReference>
<evidence type="ECO:0000256" key="1">
    <source>
        <dbReference type="ARBA" id="ARBA00023015"/>
    </source>
</evidence>
<evidence type="ECO:0000313" key="7">
    <source>
        <dbReference type="Proteomes" id="UP001597417"/>
    </source>
</evidence>
<evidence type="ECO:0000259" key="5">
    <source>
        <dbReference type="Pfam" id="PF21993"/>
    </source>
</evidence>
<dbReference type="PANTHER" id="PTHR47506:SF3">
    <property type="entry name" value="HTH-TYPE TRANSCRIPTIONAL REGULATOR LMRA"/>
    <property type="match status" value="1"/>
</dbReference>
<dbReference type="InterPro" id="IPR036271">
    <property type="entry name" value="Tet_transcr_reg_TetR-rel_C_sf"/>
</dbReference>
<keyword evidence="1" id="KW-0805">Transcription regulation</keyword>
<keyword evidence="7" id="KW-1185">Reference proteome</keyword>
<dbReference type="SUPFAM" id="SSF46689">
    <property type="entry name" value="Homeodomain-like"/>
    <property type="match status" value="1"/>
</dbReference>
<dbReference type="Pfam" id="PF21993">
    <property type="entry name" value="TetR_C_13_2"/>
    <property type="match status" value="1"/>
</dbReference>
<feature type="domain" description="HTH tetR-type" evidence="4">
    <location>
        <begin position="15"/>
        <end position="59"/>
    </location>
</feature>
<evidence type="ECO:0000259" key="4">
    <source>
        <dbReference type="Pfam" id="PF00440"/>
    </source>
</evidence>
<comment type="caution">
    <text evidence="6">The sequence shown here is derived from an EMBL/GenBank/DDBJ whole genome shotgun (WGS) entry which is preliminary data.</text>
</comment>
<feature type="domain" description="Transcriptional regulator LmrA/YxaF-like C-terminal" evidence="5">
    <location>
        <begin position="86"/>
        <end position="184"/>
    </location>
</feature>
<dbReference type="Gene3D" id="1.10.357.10">
    <property type="entry name" value="Tetracycline Repressor, domain 2"/>
    <property type="match status" value="1"/>
</dbReference>
<dbReference type="InterPro" id="IPR009057">
    <property type="entry name" value="Homeodomain-like_sf"/>
</dbReference>
<dbReference type="RefSeq" id="WP_378260866.1">
    <property type="nucleotide sequence ID" value="NZ_JBHUKR010000004.1"/>
</dbReference>
<reference evidence="7" key="1">
    <citation type="journal article" date="2019" name="Int. J. Syst. Evol. Microbiol.">
        <title>The Global Catalogue of Microorganisms (GCM) 10K type strain sequencing project: providing services to taxonomists for standard genome sequencing and annotation.</title>
        <authorList>
            <consortium name="The Broad Institute Genomics Platform"/>
            <consortium name="The Broad Institute Genome Sequencing Center for Infectious Disease"/>
            <person name="Wu L."/>
            <person name="Ma J."/>
        </authorList>
    </citation>
    <scope>NUCLEOTIDE SEQUENCE [LARGE SCALE GENOMIC DNA]</scope>
    <source>
        <strain evidence="7">CGMCC 4.7645</strain>
    </source>
</reference>
<evidence type="ECO:0000256" key="2">
    <source>
        <dbReference type="ARBA" id="ARBA00023125"/>
    </source>
</evidence>
<dbReference type="Pfam" id="PF00440">
    <property type="entry name" value="TetR_N"/>
    <property type="match status" value="1"/>
</dbReference>
<dbReference type="SUPFAM" id="SSF48498">
    <property type="entry name" value="Tetracyclin repressor-like, C-terminal domain"/>
    <property type="match status" value="1"/>
</dbReference>
<evidence type="ECO:0000313" key="6">
    <source>
        <dbReference type="EMBL" id="MFD2415240.1"/>
    </source>
</evidence>
<accession>A0ABW5FM24</accession>
<dbReference type="Proteomes" id="UP001597417">
    <property type="component" value="Unassembled WGS sequence"/>
</dbReference>
<protein>
    <submittedName>
        <fullName evidence="6">TetR/AcrR family transcriptional regulator</fullName>
    </submittedName>
</protein>